<evidence type="ECO:0000313" key="1">
    <source>
        <dbReference type="EMBL" id="AFO52492.1"/>
    </source>
</evidence>
<dbReference type="EMBL" id="CP003731">
    <property type="protein sequence ID" value="AFO52492.1"/>
    <property type="molecule type" value="Genomic_DNA"/>
</dbReference>
<reference evidence="1 2" key="1">
    <citation type="journal article" date="2012" name="J. Bacteriol.">
        <title>Genome Sequence of "Candidatus Mycoplasma haemolamae" Strain Purdue, a Red Blood Cell Pathogen of Alpacas (Vicugna pacos) and Llamas (Lama glama).</title>
        <authorList>
            <person name="Guimaraes A.M."/>
            <person name="Toth B."/>
            <person name="Santos A.P."/>
            <person name="do Nascimento N.C."/>
            <person name="Kritchevsky J.E."/>
            <person name="Messick J.B."/>
        </authorList>
    </citation>
    <scope>NUCLEOTIDE SEQUENCE [LARGE SCALE GENOMIC DNA]</scope>
    <source>
        <strain evidence="1 2">Purdue</strain>
    </source>
</reference>
<organism evidence="1 2">
    <name type="scientific">Mycoplasma haematolamae (strain Purdue)</name>
    <dbReference type="NCBI Taxonomy" id="1212765"/>
    <lineage>
        <taxon>Bacteria</taxon>
        <taxon>Bacillati</taxon>
        <taxon>Mycoplasmatota</taxon>
        <taxon>Mollicutes</taxon>
        <taxon>Mycoplasmataceae</taxon>
        <taxon>Mycoplasma</taxon>
    </lineage>
</organism>
<gene>
    <name evidence="1" type="ordered locus">MHLP_04560</name>
</gene>
<dbReference type="HOGENOM" id="CLU_2494605_0_0_14"/>
<reference evidence="2" key="2">
    <citation type="submission" date="2012-07" db="EMBL/GenBank/DDBJ databases">
        <title>Complete genome sequence of 'Candidatus Mycoplasma haemolamae'.</title>
        <authorList>
            <person name="Guimaraes A.M.S."/>
            <person name="Toth B."/>
            <person name="Santos A.P."/>
            <person name="Nascimento N.C."/>
            <person name="Sojka J.E."/>
            <person name="Messick J.B."/>
        </authorList>
    </citation>
    <scope>NUCLEOTIDE SEQUENCE [LARGE SCALE GENOMIC DNA]</scope>
    <source>
        <strain evidence="2">Purdue</strain>
    </source>
</reference>
<dbReference type="KEGG" id="mhl:MHLP_04560"/>
<sequence>MSSPTFEEINSFGEELMNLWRSKSDDEQQYDKFITYAKEELQLLIDYFIKEIEDIKAVNKLIRLKESLNTIFDLKLLWNNLKLIVGSAY</sequence>
<accession>I7C7H6</accession>
<name>I7C7H6_MYCHA</name>
<proteinExistence type="predicted"/>
<dbReference type="STRING" id="1212765.MHLP_04560"/>
<dbReference type="PATRIC" id="fig|1212765.3.peg.1035"/>
<evidence type="ECO:0000313" key="2">
    <source>
        <dbReference type="Proteomes" id="UP000006502"/>
    </source>
</evidence>
<protein>
    <submittedName>
        <fullName evidence="1">Uncharacterized protein</fullName>
    </submittedName>
</protein>
<dbReference type="AlphaFoldDB" id="I7C7H6"/>
<keyword evidence="2" id="KW-1185">Reference proteome</keyword>
<dbReference type="Proteomes" id="UP000006502">
    <property type="component" value="Chromosome"/>
</dbReference>